<dbReference type="Gene3D" id="3.40.50.150">
    <property type="entry name" value="Vaccinia Virus protein VP39"/>
    <property type="match status" value="1"/>
</dbReference>
<accession>A0A7X0SCG7</accession>
<reference evidence="3 4" key="1">
    <citation type="submission" date="2020-08" db="EMBL/GenBank/DDBJ databases">
        <title>Clostridia isolated from Swiss meat.</title>
        <authorList>
            <person name="Wambui J."/>
            <person name="Stevens M.J.A."/>
            <person name="Stephan R."/>
        </authorList>
    </citation>
    <scope>NUCLEOTIDE SEQUENCE [LARGE SCALE GENOMIC DNA]</scope>
    <source>
        <strain evidence="3 4">CM001</strain>
    </source>
</reference>
<dbReference type="RefSeq" id="WP_185163484.1">
    <property type="nucleotide sequence ID" value="NZ_JACKWY010000002.1"/>
</dbReference>
<dbReference type="Proteomes" id="UP000585258">
    <property type="component" value="Unassembled WGS sequence"/>
</dbReference>
<keyword evidence="1 3" id="KW-0489">Methyltransferase</keyword>
<evidence type="ECO:0000313" key="4">
    <source>
        <dbReference type="Proteomes" id="UP000585258"/>
    </source>
</evidence>
<evidence type="ECO:0000256" key="1">
    <source>
        <dbReference type="ARBA" id="ARBA00022603"/>
    </source>
</evidence>
<protein>
    <submittedName>
        <fullName evidence="3">50S ribosomal protein L11 methyltransferase</fullName>
    </submittedName>
</protein>
<dbReference type="SUPFAM" id="SSF53335">
    <property type="entry name" value="S-adenosyl-L-methionine-dependent methyltransferases"/>
    <property type="match status" value="1"/>
</dbReference>
<name>A0A7X0SCG7_9CLOT</name>
<dbReference type="InterPro" id="IPR029063">
    <property type="entry name" value="SAM-dependent_MTases_sf"/>
</dbReference>
<keyword evidence="3" id="KW-0689">Ribosomal protein</keyword>
<dbReference type="EMBL" id="JACKWY010000002">
    <property type="protein sequence ID" value="MBB6713692.1"/>
    <property type="molecule type" value="Genomic_DNA"/>
</dbReference>
<dbReference type="PANTHER" id="PTHR43648">
    <property type="entry name" value="ELECTRON TRANSFER FLAVOPROTEIN BETA SUBUNIT LYSINE METHYLTRANSFERASE"/>
    <property type="match status" value="1"/>
</dbReference>
<evidence type="ECO:0000313" key="3">
    <source>
        <dbReference type="EMBL" id="MBB6713692.1"/>
    </source>
</evidence>
<dbReference type="GO" id="GO:0032259">
    <property type="term" value="P:methylation"/>
    <property type="evidence" value="ECO:0007669"/>
    <property type="project" value="UniProtKB-KW"/>
</dbReference>
<organism evidence="3 4">
    <name type="scientific">Clostridium gasigenes</name>
    <dbReference type="NCBI Taxonomy" id="94869"/>
    <lineage>
        <taxon>Bacteria</taxon>
        <taxon>Bacillati</taxon>
        <taxon>Bacillota</taxon>
        <taxon>Clostridia</taxon>
        <taxon>Eubacteriales</taxon>
        <taxon>Clostridiaceae</taxon>
        <taxon>Clostridium</taxon>
    </lineage>
</organism>
<dbReference type="GO" id="GO:0008276">
    <property type="term" value="F:protein methyltransferase activity"/>
    <property type="evidence" value="ECO:0007669"/>
    <property type="project" value="TreeGrafter"/>
</dbReference>
<dbReference type="Pfam" id="PF06325">
    <property type="entry name" value="PrmA"/>
    <property type="match status" value="1"/>
</dbReference>
<dbReference type="CDD" id="cd02440">
    <property type="entry name" value="AdoMet_MTases"/>
    <property type="match status" value="1"/>
</dbReference>
<keyword evidence="3" id="KW-0687">Ribonucleoprotein</keyword>
<dbReference type="InterPro" id="IPR050078">
    <property type="entry name" value="Ribosomal_L11_MeTrfase_PrmA"/>
</dbReference>
<dbReference type="AlphaFoldDB" id="A0A7X0SCG7"/>
<evidence type="ECO:0000256" key="2">
    <source>
        <dbReference type="ARBA" id="ARBA00022679"/>
    </source>
</evidence>
<comment type="caution">
    <text evidence="3">The sequence shown here is derived from an EMBL/GenBank/DDBJ whole genome shotgun (WGS) entry which is preliminary data.</text>
</comment>
<dbReference type="GO" id="GO:0005840">
    <property type="term" value="C:ribosome"/>
    <property type="evidence" value="ECO:0007669"/>
    <property type="project" value="UniProtKB-KW"/>
</dbReference>
<dbReference type="PANTHER" id="PTHR43648:SF1">
    <property type="entry name" value="ELECTRON TRANSFER FLAVOPROTEIN BETA SUBUNIT LYSINE METHYLTRANSFERASE"/>
    <property type="match status" value="1"/>
</dbReference>
<sequence>MYVLTYKINSNELDEKIELLQINDIFNTFYETPLEITTDDFGYGYLEKENEIIDFKVSFEGESKDLEGFKTQVSTLLNSKIVNIEEINYDYSTYEFPAVHIDDNWVLAGVSEDFPNKNKICFIPQGAFGTGLHETTQDILKVLLNTLNLNDKTVLDIGTGSGILSIASAIVGASSVTALDIRDVKDEVELNASLNGLYNIEVLVGDALSNEVTVKDEYDWIYINIGGEETIMFMDFIKSHLSSNGKILVSGLVTWSYDSMEEKIKNYGFTLLEKHQTNEWVTAIFKSSLDVQQK</sequence>
<proteinExistence type="predicted"/>
<keyword evidence="2 3" id="KW-0808">Transferase</keyword>
<gene>
    <name evidence="3" type="ORF">H7E68_02935</name>
</gene>